<reference evidence="10 11" key="1">
    <citation type="submission" date="2023-06" db="EMBL/GenBank/DDBJ databases">
        <title>Five Gram-positive bacteria isolated from mangrove sediments in Shenzhen, Guangdong, China.</title>
        <authorList>
            <person name="Yu S."/>
            <person name="Zheng W."/>
            <person name="Huang Y."/>
        </authorList>
    </citation>
    <scope>NUCLEOTIDE SEQUENCE [LARGE SCALE GENOMIC DNA]</scope>
    <source>
        <strain evidence="10 11">SaN35-3</strain>
    </source>
</reference>
<evidence type="ECO:0000256" key="2">
    <source>
        <dbReference type="ARBA" id="ARBA00004401"/>
    </source>
</evidence>
<protein>
    <recommendedName>
        <fullName evidence="4 7">Signal peptidase I</fullName>
        <ecNumber evidence="4 7">3.4.21.89</ecNumber>
    </recommendedName>
</protein>
<evidence type="ECO:0000256" key="5">
    <source>
        <dbReference type="ARBA" id="ARBA00022670"/>
    </source>
</evidence>
<dbReference type="PANTHER" id="PTHR43390:SF1">
    <property type="entry name" value="CHLOROPLAST PROCESSING PEPTIDASE"/>
    <property type="match status" value="1"/>
</dbReference>
<dbReference type="InterPro" id="IPR019757">
    <property type="entry name" value="Pept_S26A_signal_pept_1_Lys-AS"/>
</dbReference>
<feature type="domain" description="Peptidase S26" evidence="9">
    <location>
        <begin position="6"/>
        <end position="162"/>
    </location>
</feature>
<proteinExistence type="inferred from homology"/>
<evidence type="ECO:0000259" key="9">
    <source>
        <dbReference type="Pfam" id="PF10502"/>
    </source>
</evidence>
<dbReference type="PROSITE" id="PS00760">
    <property type="entry name" value="SPASE_I_2"/>
    <property type="match status" value="1"/>
</dbReference>
<sequence length="170" mass="19425">MKKEIWAWGKSIIIAFIIALICRQFFFTPVKVVGESMQPTLQNNNMLIVSKVSEFDRLDVVAFKTDKYEESLIKRIIGLPGDLVEVKDDVLYINGEKVDESYLDEYKNHLSSHEVLTEDLKITVPKGSLFVMGDNREVSLDSRIFGFISEDDVIGEVKFRYFPIGEIGIP</sequence>
<keyword evidence="5 7" id="KW-0645">Protease</keyword>
<dbReference type="PRINTS" id="PR00727">
    <property type="entry name" value="LEADERPTASE"/>
</dbReference>
<comment type="similarity">
    <text evidence="3 8">Belongs to the peptidase S26 family.</text>
</comment>
<evidence type="ECO:0000256" key="4">
    <source>
        <dbReference type="ARBA" id="ARBA00013208"/>
    </source>
</evidence>
<evidence type="ECO:0000256" key="6">
    <source>
        <dbReference type="ARBA" id="ARBA00022801"/>
    </source>
</evidence>
<evidence type="ECO:0000256" key="1">
    <source>
        <dbReference type="ARBA" id="ARBA00000677"/>
    </source>
</evidence>
<evidence type="ECO:0000313" key="11">
    <source>
        <dbReference type="Proteomes" id="UP001197974"/>
    </source>
</evidence>
<evidence type="ECO:0000256" key="3">
    <source>
        <dbReference type="ARBA" id="ARBA00009370"/>
    </source>
</evidence>
<evidence type="ECO:0000256" key="8">
    <source>
        <dbReference type="RuleBase" id="RU362042"/>
    </source>
</evidence>
<dbReference type="GO" id="GO:0009003">
    <property type="term" value="F:signal peptidase activity"/>
    <property type="evidence" value="ECO:0007669"/>
    <property type="project" value="UniProtKB-EC"/>
</dbReference>
<dbReference type="SUPFAM" id="SSF51306">
    <property type="entry name" value="LexA/Signal peptidase"/>
    <property type="match status" value="1"/>
</dbReference>
<comment type="catalytic activity">
    <reaction evidence="1 7">
        <text>Cleavage of hydrophobic, N-terminal signal or leader sequences from secreted and periplasmic proteins.</text>
        <dbReference type="EC" id="3.4.21.89"/>
    </reaction>
</comment>
<dbReference type="CDD" id="cd06530">
    <property type="entry name" value="S26_SPase_I"/>
    <property type="match status" value="1"/>
</dbReference>
<dbReference type="Pfam" id="PF10502">
    <property type="entry name" value="Peptidase_S26"/>
    <property type="match status" value="1"/>
</dbReference>
<dbReference type="Proteomes" id="UP001197974">
    <property type="component" value="Chromosome"/>
</dbReference>
<dbReference type="InterPro" id="IPR000223">
    <property type="entry name" value="Pept_S26A_signal_pept_1"/>
</dbReference>
<dbReference type="InterPro" id="IPR036286">
    <property type="entry name" value="LexA/Signal_pep-like_sf"/>
</dbReference>
<dbReference type="InterPro" id="IPR019756">
    <property type="entry name" value="Pept_S26A_signal_pept_1_Ser-AS"/>
</dbReference>
<dbReference type="InterPro" id="IPR019758">
    <property type="entry name" value="Pept_S26A_signal_pept_1_CS"/>
</dbReference>
<dbReference type="EMBL" id="CP129013">
    <property type="protein sequence ID" value="WLR44330.1"/>
    <property type="molecule type" value="Genomic_DNA"/>
</dbReference>
<evidence type="ECO:0000313" key="10">
    <source>
        <dbReference type="EMBL" id="WLR44330.1"/>
    </source>
</evidence>
<dbReference type="InterPro" id="IPR019533">
    <property type="entry name" value="Peptidase_S26"/>
</dbReference>
<name>A0ABY9K3G4_9BACI</name>
<dbReference type="PANTHER" id="PTHR43390">
    <property type="entry name" value="SIGNAL PEPTIDASE I"/>
    <property type="match status" value="1"/>
</dbReference>
<accession>A0ABY9K3G4</accession>
<evidence type="ECO:0000256" key="7">
    <source>
        <dbReference type="RuleBase" id="RU003993"/>
    </source>
</evidence>
<gene>
    <name evidence="10" type="primary">lepB</name>
    <name evidence="10" type="ORF">LC087_12330</name>
</gene>
<dbReference type="PROSITE" id="PS00501">
    <property type="entry name" value="SPASE_I_1"/>
    <property type="match status" value="1"/>
</dbReference>
<dbReference type="EC" id="3.4.21.89" evidence="4 7"/>
<comment type="subcellular location">
    <subcellularLocation>
        <location evidence="2">Cell membrane</location>
        <topology evidence="2">Single-pass type II membrane protein</topology>
    </subcellularLocation>
    <subcellularLocation>
        <location evidence="8">Membrane</location>
        <topology evidence="8">Single-pass type II membrane protein</topology>
    </subcellularLocation>
</comment>
<dbReference type="NCBIfam" id="TIGR02227">
    <property type="entry name" value="sigpep_I_bact"/>
    <property type="match status" value="1"/>
</dbReference>
<keyword evidence="11" id="KW-1185">Reference proteome</keyword>
<dbReference type="RefSeq" id="WP_226543423.1">
    <property type="nucleotide sequence ID" value="NZ_CP129013.1"/>
</dbReference>
<dbReference type="Gene3D" id="2.10.109.10">
    <property type="entry name" value="Umud Fragment, subunit A"/>
    <property type="match status" value="1"/>
</dbReference>
<keyword evidence="6 7" id="KW-0378">Hydrolase</keyword>
<organism evidence="10 11">
    <name type="scientific">Bacillus carboniphilus</name>
    <dbReference type="NCBI Taxonomy" id="86663"/>
    <lineage>
        <taxon>Bacteria</taxon>
        <taxon>Bacillati</taxon>
        <taxon>Bacillota</taxon>
        <taxon>Bacilli</taxon>
        <taxon>Bacillales</taxon>
        <taxon>Bacillaceae</taxon>
        <taxon>Bacillus</taxon>
    </lineage>
</organism>
<dbReference type="PROSITE" id="PS00761">
    <property type="entry name" value="SPASE_I_3"/>
    <property type="match status" value="1"/>
</dbReference>